<dbReference type="Proteomes" id="UP000011777">
    <property type="component" value="Unassembled WGS sequence"/>
</dbReference>
<feature type="compositionally biased region" description="Basic and acidic residues" evidence="2">
    <location>
        <begin position="404"/>
        <end position="416"/>
    </location>
</feature>
<dbReference type="OrthoDB" id="4094308at2759"/>
<dbReference type="EMBL" id="AOGT01000368">
    <property type="protein sequence ID" value="EMG50105.1"/>
    <property type="molecule type" value="Genomic_DNA"/>
</dbReference>
<protein>
    <submittedName>
        <fullName evidence="3">Uncharacterized protein</fullName>
    </submittedName>
</protein>
<keyword evidence="4" id="KW-1185">Reference proteome</keyword>
<dbReference type="AlphaFoldDB" id="M3K4D2"/>
<evidence type="ECO:0000313" key="3">
    <source>
        <dbReference type="EMBL" id="EMG50105.1"/>
    </source>
</evidence>
<feature type="compositionally biased region" description="Acidic residues" evidence="2">
    <location>
        <begin position="345"/>
        <end position="362"/>
    </location>
</feature>
<sequence length="514" mass="59130">MNNETEETNILSGTILRIPLVVEDEATSQLIKTSSLWLHVSRADYEPSTDPQFTNISLTAIWTEGYFHTTITSRNSNRIFRRNIPNLNLENNGHFELLKNIFPSDLDDLIENKESVGYHRNLKLMAKLIGNKANYDENNEFLEDVDANRNSVTISIKTDAKLAITVGTIEMPSIEFEDYSYLIDEENLFNWMELYNYQNEQLVQMLGDSKREVEKLTNQTESLESYLQSTKKDYEMIVKDLEDKFYQALNAKKDKIYELLYGGTSTKKLVGLNDEFLHKEGQLNVIDKDSISDDEEILNNTKKRTKEAKVVKKKRKTSQQDASSDDEFTKVKEEPQSPELKDDSFINDDDEEDIANSTSEDEDRLKQEPGSPELKDDSLDEVDYRIKIEPISQATKQESFIEDSLAKSKVEDSIKEQEEDTDYSDSDNENKTKEKLPEVISQEATPLVETDYSDSESELKEAEVSKSEVKEPEMSKSIADEETDYSDDKEEEEEVKETPKQVNQGDETDYSDSE</sequence>
<dbReference type="HOGENOM" id="CLU_490883_0_0_1"/>
<evidence type="ECO:0000256" key="1">
    <source>
        <dbReference type="SAM" id="Coils"/>
    </source>
</evidence>
<comment type="caution">
    <text evidence="3">The sequence shown here is derived from an EMBL/GenBank/DDBJ whole genome shotgun (WGS) entry which is preliminary data.</text>
</comment>
<feature type="compositionally biased region" description="Basic and acidic residues" evidence="2">
    <location>
        <begin position="457"/>
        <end position="474"/>
    </location>
</feature>
<dbReference type="OMA" id="FNWMELY"/>
<organism evidence="3 4">
    <name type="scientific">Candida maltosa (strain Xu316)</name>
    <name type="common">Yeast</name>
    <dbReference type="NCBI Taxonomy" id="1245528"/>
    <lineage>
        <taxon>Eukaryota</taxon>
        <taxon>Fungi</taxon>
        <taxon>Dikarya</taxon>
        <taxon>Ascomycota</taxon>
        <taxon>Saccharomycotina</taxon>
        <taxon>Pichiomycetes</taxon>
        <taxon>Debaryomycetaceae</taxon>
        <taxon>Candida/Lodderomyces clade</taxon>
        <taxon>Candida</taxon>
    </lineage>
</organism>
<gene>
    <name evidence="3" type="ORF">G210_4875</name>
</gene>
<accession>M3K4D2</accession>
<reference evidence="3 4" key="1">
    <citation type="submission" date="2013-02" db="EMBL/GenBank/DDBJ databases">
        <title>Genome sequence of Candida maltosa Xu316, a potential industrial strain for xylitol and ethanol production.</title>
        <authorList>
            <person name="Yu J."/>
            <person name="Wang Q."/>
            <person name="Geng X."/>
            <person name="Bao W."/>
            <person name="He P."/>
            <person name="Cai J."/>
        </authorList>
    </citation>
    <scope>NUCLEOTIDE SEQUENCE [LARGE SCALE GENOMIC DNA]</scope>
    <source>
        <strain evidence="4">Xu316</strain>
    </source>
</reference>
<feature type="compositionally biased region" description="Basic and acidic residues" evidence="2">
    <location>
        <begin position="327"/>
        <end position="344"/>
    </location>
</feature>
<dbReference type="eggNOG" id="ENOG502RQ34">
    <property type="taxonomic scope" value="Eukaryota"/>
</dbReference>
<feature type="compositionally biased region" description="Acidic residues" evidence="2">
    <location>
        <begin position="480"/>
        <end position="495"/>
    </location>
</feature>
<feature type="coiled-coil region" evidence="1">
    <location>
        <begin position="199"/>
        <end position="233"/>
    </location>
</feature>
<feature type="compositionally biased region" description="Basic and acidic residues" evidence="2">
    <location>
        <begin position="428"/>
        <end position="437"/>
    </location>
</feature>
<proteinExistence type="predicted"/>
<feature type="region of interest" description="Disordered" evidence="2">
    <location>
        <begin position="309"/>
        <end position="514"/>
    </location>
</feature>
<feature type="compositionally biased region" description="Acidic residues" evidence="2">
    <location>
        <begin position="417"/>
        <end position="427"/>
    </location>
</feature>
<evidence type="ECO:0000313" key="4">
    <source>
        <dbReference type="Proteomes" id="UP000011777"/>
    </source>
</evidence>
<keyword evidence="1" id="KW-0175">Coiled coil</keyword>
<name>M3K4D2_CANMX</name>
<evidence type="ECO:0000256" key="2">
    <source>
        <dbReference type="SAM" id="MobiDB-lite"/>
    </source>
</evidence>
<feature type="compositionally biased region" description="Basic and acidic residues" evidence="2">
    <location>
        <begin position="363"/>
        <end position="388"/>
    </location>
</feature>